<organism evidence="2">
    <name type="scientific">viral metagenome</name>
    <dbReference type="NCBI Taxonomy" id="1070528"/>
    <lineage>
        <taxon>unclassified sequences</taxon>
        <taxon>metagenomes</taxon>
        <taxon>organismal metagenomes</taxon>
    </lineage>
</organism>
<dbReference type="InterPro" id="IPR012340">
    <property type="entry name" value="NA-bd_OB-fold"/>
</dbReference>
<accession>A0A6C0E093</accession>
<dbReference type="SMART" id="SM00652">
    <property type="entry name" value="eIF1a"/>
    <property type="match status" value="1"/>
</dbReference>
<dbReference type="Pfam" id="PF01176">
    <property type="entry name" value="eIF-1a"/>
    <property type="match status" value="1"/>
</dbReference>
<dbReference type="AlphaFoldDB" id="A0A6C0E093"/>
<dbReference type="InterPro" id="IPR006196">
    <property type="entry name" value="RNA-binding_domain_S1_IF1"/>
</dbReference>
<evidence type="ECO:0000259" key="1">
    <source>
        <dbReference type="PROSITE" id="PS50832"/>
    </source>
</evidence>
<name>A0A6C0E093_9ZZZZ</name>
<dbReference type="PROSITE" id="PS50832">
    <property type="entry name" value="S1_IF1_TYPE"/>
    <property type="match status" value="1"/>
</dbReference>
<dbReference type="CDD" id="cd05793">
    <property type="entry name" value="S1_IF1A"/>
    <property type="match status" value="1"/>
</dbReference>
<dbReference type="EMBL" id="MN739711">
    <property type="protein sequence ID" value="QHT22546.1"/>
    <property type="molecule type" value="Genomic_DNA"/>
</dbReference>
<evidence type="ECO:0000313" key="2">
    <source>
        <dbReference type="EMBL" id="QHT22546.1"/>
    </source>
</evidence>
<dbReference type="NCBIfam" id="TIGR00523">
    <property type="entry name" value="eIF-1A"/>
    <property type="match status" value="1"/>
</dbReference>
<protein>
    <recommendedName>
        <fullName evidence="1">S1-like domain-containing protein</fullName>
    </recommendedName>
</protein>
<dbReference type="InterPro" id="IPR001253">
    <property type="entry name" value="TIF_eIF-1A"/>
</dbReference>
<dbReference type="HAMAP" id="MF_00216">
    <property type="entry name" value="aIF_1A"/>
    <property type="match status" value="1"/>
</dbReference>
<dbReference type="SUPFAM" id="SSF50249">
    <property type="entry name" value="Nucleic acid-binding proteins"/>
    <property type="match status" value="1"/>
</dbReference>
<reference evidence="2" key="1">
    <citation type="journal article" date="2020" name="Nature">
        <title>Giant virus diversity and host interactions through global metagenomics.</title>
        <authorList>
            <person name="Schulz F."/>
            <person name="Roux S."/>
            <person name="Paez-Espino D."/>
            <person name="Jungbluth S."/>
            <person name="Walsh D.A."/>
            <person name="Denef V.J."/>
            <person name="McMahon K.D."/>
            <person name="Konstantinidis K.T."/>
            <person name="Eloe-Fadrosh E.A."/>
            <person name="Kyrpides N.C."/>
            <person name="Woyke T."/>
        </authorList>
    </citation>
    <scope>NUCLEOTIDE SEQUENCE</scope>
    <source>
        <strain evidence="2">GVMAG-M-3300023179-111</strain>
    </source>
</reference>
<dbReference type="GO" id="GO:0003723">
    <property type="term" value="F:RNA binding"/>
    <property type="evidence" value="ECO:0007669"/>
    <property type="project" value="InterPro"/>
</dbReference>
<dbReference type="GO" id="GO:0003743">
    <property type="term" value="F:translation initiation factor activity"/>
    <property type="evidence" value="ECO:0007669"/>
    <property type="project" value="InterPro"/>
</dbReference>
<proteinExistence type="inferred from homology"/>
<feature type="domain" description="S1-like" evidence="1">
    <location>
        <begin position="22"/>
        <end position="96"/>
    </location>
</feature>
<dbReference type="Gene3D" id="2.40.50.140">
    <property type="entry name" value="Nucleic acid-binding proteins"/>
    <property type="match status" value="1"/>
</dbReference>
<sequence>MVKKTGGGNKHKKKKNNTVVEIERELLFKTEDQEYAQVTKLLGNCRLEAQCFDGKNRLCHIRGTMRKKIWIVVNDVVLVSLRDYEDNKCDIIYKYTSKEVNKLKHLGEIPDSVKLTEDLEERKDDDLGIDFEEDNEKLDIDEI</sequence>
<dbReference type="PANTHER" id="PTHR21668">
    <property type="entry name" value="EIF-1A"/>
    <property type="match status" value="1"/>
</dbReference>